<dbReference type="InterPro" id="IPR015943">
    <property type="entry name" value="WD40/YVTN_repeat-like_dom_sf"/>
</dbReference>
<evidence type="ECO:0000313" key="4">
    <source>
        <dbReference type="EMBL" id="PNS15297.1"/>
    </source>
</evidence>
<evidence type="ECO:0000256" key="2">
    <source>
        <dbReference type="SAM" id="MobiDB-lite"/>
    </source>
</evidence>
<reference evidence="4 5" key="1">
    <citation type="submission" date="2017-06" db="EMBL/GenBank/DDBJ databases">
        <title>Draft genome sequence of a variant of Elsinoe murrayae.</title>
        <authorList>
            <person name="Cheng Q."/>
        </authorList>
    </citation>
    <scope>NUCLEOTIDE SEQUENCE [LARGE SCALE GENOMIC DNA]</scope>
    <source>
        <strain evidence="4 5">CQ-2017a</strain>
    </source>
</reference>
<organism evidence="4 5">
    <name type="scientific">Sphaceloma murrayae</name>
    <dbReference type="NCBI Taxonomy" id="2082308"/>
    <lineage>
        <taxon>Eukaryota</taxon>
        <taxon>Fungi</taxon>
        <taxon>Dikarya</taxon>
        <taxon>Ascomycota</taxon>
        <taxon>Pezizomycotina</taxon>
        <taxon>Dothideomycetes</taxon>
        <taxon>Dothideomycetidae</taxon>
        <taxon>Myriangiales</taxon>
        <taxon>Elsinoaceae</taxon>
        <taxon>Sphaceloma</taxon>
    </lineage>
</organism>
<dbReference type="EMBL" id="NKHZ01000077">
    <property type="protein sequence ID" value="PNS15297.1"/>
    <property type="molecule type" value="Genomic_DNA"/>
</dbReference>
<proteinExistence type="predicted"/>
<dbReference type="InterPro" id="IPR036322">
    <property type="entry name" value="WD40_repeat_dom_sf"/>
</dbReference>
<dbReference type="GO" id="GO:0007035">
    <property type="term" value="P:vacuolar acidification"/>
    <property type="evidence" value="ECO:0007669"/>
    <property type="project" value="TreeGrafter"/>
</dbReference>
<dbReference type="InterPro" id="IPR022033">
    <property type="entry name" value="Rav1p_C"/>
</dbReference>
<gene>
    <name evidence="4" type="ORF">CAC42_5468</name>
</gene>
<dbReference type="Gene3D" id="2.130.10.10">
    <property type="entry name" value="YVTN repeat-like/Quinoprotein amine dehydrogenase"/>
    <property type="match status" value="2"/>
</dbReference>
<sequence length="1447" mass="159495">MQAILPGQPQAQLHGLDYGYHEGQLVVAYISGSSIVLLNGPHSILQTIDTGDQFGNELVAVKYHEASGRIAAASKSKVFTFGLREEVKGTLRWSQELVIACGSHHGEITTLSWGSDEELLVGGAQTLNLFNAAHDQPTSQTELTQTVWSRTISSRVSHADFSPSASLIATLSLYDCLVKIWRRLSFESPQFDYAYLRHPNTVTHIEWRREIERSGSHAHDDDVLFTICVDGKLRVWKSTNPHGTEILSLYADIDMAAALQPQNSLPFSDSQSRYAVVLPFSLIERVNENVGKGKAPKSSSRHAQEHFAEIMRRRPDIVVVADEHNHMSAWGLENVGCKRRSSGPAVEANPFHICSADNVNLAITSSARSEHANCRLITFLNPGCADQVTILAHHFDGRISWYQTSLTDLIIATTTCERLRRVAEWTGHTSPIKKIDRTTSGNALISRTDDDEGVVWKIRSNGSLARASKINIPRSVLNVVLLRDGDFLACLHPGELTLWDTRQLYATQIASSNFEESDGAVCLIVLPDQGVDPDMIHLVAIRADMAGRAWQLYLPSNSKAGKGVVTGSGRAGIRDFCSFELERLVGRAAICPVDPAGDASARHSSMVMSDRDIAMSYSDTGTIRTYTAKMSSDTAAVDFTTTSMTETGLLAPTLGGASFTGKAALVDSTKRRLTIWDIRGGRLDHDETFSTHIQDLGWTATPDGNAILAVHFSRHVMVYCQLRYDYVDDRPAWASIKTLQLPAYNLHPIGDSVWSTDGSLLIGAGIQLFKTSNMIDLRKDLPRELQASLSNGLSSHIYQVARRMNGPLPVFHPHFVSQCFLAGKSDIVYQILLKLLAVLRFYTDGDDLDPMLDFSTGAFVTGFGGETNVAVSQEGTNSVTRASVAISPETAASLTDLLAVKSVPQLTSSEQTSLGSIIDCVATTSIHSRSVDDNALRFLLFWRSSQLRSHQQPRASTPTLLRWREVVFAYHSTSQDILLSLVLASNNQALTWPLARHCRLFTFLTSREALLTHFETLAKSAYTLSDPRNPVDCSLHYLALRKKAVLVGLWRMATWSREQGATMKLLRNDFSDPRWKTAAKKNAFALMGKRRFEYAAAFFLLADDLKSALGVLANQLGDLELAIAVGRVYGGDECKEIRDLIMERVVKEGAKTGDRWMVCWGFWFLGEKAKAMRALMSPLDSLVDVEGDSHEALDVVDLRSKSFLNDDPTLVVMYEQLRGKSLQSPKKAWAIDGKGEWKFLIRTTDLLRRMGCDLLALDLVRNWKFMKTESHKSAEEEEAIQSQGESPGSPTVAGEEDSRKLLGRRSSSAADDLQEHKSLIPEKVASMLDGFGFNENYPAARQQDAKVPSMLDAFGSSNVEKSLQPGKVTPKARSLLDDFDVDGGALAQKADTKAPSVLDAFTDQEEAAAKKGDPTGHQTKEVKKVDKKEPAVWKEPDANSILDNFGF</sequence>
<accession>A0A2K1QJI6</accession>
<feature type="compositionally biased region" description="Polar residues" evidence="2">
    <location>
        <begin position="1280"/>
        <end position="1289"/>
    </location>
</feature>
<dbReference type="OrthoDB" id="342131at2759"/>
<dbReference type="InterPro" id="IPR052208">
    <property type="entry name" value="DmX-like/RAVE_component"/>
</dbReference>
<protein>
    <submittedName>
        <fullName evidence="4">Regulator of V-ATPase in vacuolar membrane protein 1</fullName>
    </submittedName>
</protein>
<comment type="caution">
    <text evidence="4">The sequence shown here is derived from an EMBL/GenBank/DDBJ whole genome shotgun (WGS) entry which is preliminary data.</text>
</comment>
<dbReference type="Proteomes" id="UP000243797">
    <property type="component" value="Unassembled WGS sequence"/>
</dbReference>
<feature type="domain" description="RAVE complex protein Rav1 C-terminal" evidence="3">
    <location>
        <begin position="621"/>
        <end position="1259"/>
    </location>
</feature>
<keyword evidence="1" id="KW-0853">WD repeat</keyword>
<evidence type="ECO:0000256" key="1">
    <source>
        <dbReference type="PROSITE-ProRule" id="PRU00221"/>
    </source>
</evidence>
<feature type="compositionally biased region" description="Basic and acidic residues" evidence="2">
    <location>
        <begin position="1407"/>
        <end position="1429"/>
    </location>
</feature>
<evidence type="ECO:0000259" key="3">
    <source>
        <dbReference type="Pfam" id="PF12234"/>
    </source>
</evidence>
<dbReference type="PANTHER" id="PTHR13950:SF9">
    <property type="entry name" value="RABCONNECTIN-3A"/>
    <property type="match status" value="1"/>
</dbReference>
<dbReference type="InterPro" id="IPR001680">
    <property type="entry name" value="WD40_rpt"/>
</dbReference>
<evidence type="ECO:0000313" key="5">
    <source>
        <dbReference type="Proteomes" id="UP000243797"/>
    </source>
</evidence>
<dbReference type="SMART" id="SM00320">
    <property type="entry name" value="WD40"/>
    <property type="match status" value="4"/>
</dbReference>
<feature type="repeat" description="WD" evidence="1">
    <location>
        <begin position="425"/>
        <end position="466"/>
    </location>
</feature>
<dbReference type="GO" id="GO:0043291">
    <property type="term" value="C:RAVE complex"/>
    <property type="evidence" value="ECO:0007669"/>
    <property type="project" value="TreeGrafter"/>
</dbReference>
<dbReference type="InParanoid" id="A0A2K1QJI6"/>
<dbReference type="Pfam" id="PF12234">
    <property type="entry name" value="Rav1p_C"/>
    <property type="match status" value="1"/>
</dbReference>
<name>A0A2K1QJI6_9PEZI</name>
<feature type="region of interest" description="Disordered" evidence="2">
    <location>
        <begin position="1271"/>
        <end position="1318"/>
    </location>
</feature>
<keyword evidence="5" id="KW-1185">Reference proteome</keyword>
<dbReference type="FunCoup" id="A0A2K1QJI6">
    <property type="interactions" value="64"/>
</dbReference>
<dbReference type="PANTHER" id="PTHR13950">
    <property type="entry name" value="RABCONNECTIN-RELATED"/>
    <property type="match status" value="1"/>
</dbReference>
<dbReference type="STRING" id="2082308.A0A2K1QJI6"/>
<dbReference type="PROSITE" id="PS50082">
    <property type="entry name" value="WD_REPEATS_2"/>
    <property type="match status" value="1"/>
</dbReference>
<dbReference type="SUPFAM" id="SSF50978">
    <property type="entry name" value="WD40 repeat-like"/>
    <property type="match status" value="2"/>
</dbReference>
<feature type="region of interest" description="Disordered" evidence="2">
    <location>
        <begin position="1403"/>
        <end position="1429"/>
    </location>
</feature>